<dbReference type="GO" id="GO:0008186">
    <property type="term" value="F:ATP-dependent activity, acting on RNA"/>
    <property type="evidence" value="ECO:0007669"/>
    <property type="project" value="InterPro"/>
</dbReference>
<sequence length="130" mass="14261">MLHRGISIDPHERLVLETTPDAYSTRVFDLVAPIGKGQRCLITSPPKAGKTMLLMAVAQAVLQNHPEVTVVCLLVDERPEEVTYFRRGVNCEVVASSNDMTPEDHVRTAEEAIVKIAEAVSEGKDVVLLL</sequence>
<dbReference type="SUPFAM" id="SSF52540">
    <property type="entry name" value="P-loop containing nucleoside triphosphate hydrolases"/>
    <property type="match status" value="1"/>
</dbReference>
<feature type="non-terminal residue" evidence="2">
    <location>
        <position position="130"/>
    </location>
</feature>
<gene>
    <name evidence="2" type="ORF">KC729_15255</name>
</gene>
<dbReference type="InterPro" id="IPR000194">
    <property type="entry name" value="ATPase_F1/V1/A1_a/bsu_nucl-bd"/>
</dbReference>
<organism evidence="2 3">
    <name type="scientific">Eiseniibacteriota bacterium</name>
    <dbReference type="NCBI Taxonomy" id="2212470"/>
    <lineage>
        <taxon>Bacteria</taxon>
        <taxon>Candidatus Eiseniibacteriota</taxon>
    </lineage>
</organism>
<dbReference type="PANTHER" id="PTHR46425">
    <property type="entry name" value="TRANSCRIPTION TERMINATION FACTOR RHO"/>
    <property type="match status" value="1"/>
</dbReference>
<comment type="caution">
    <text evidence="2">The sequence shown here is derived from an EMBL/GenBank/DDBJ whole genome shotgun (WGS) entry which is preliminary data.</text>
</comment>
<reference evidence="2" key="1">
    <citation type="submission" date="2020-04" db="EMBL/GenBank/DDBJ databases">
        <authorList>
            <person name="Zhang T."/>
        </authorList>
    </citation>
    <scope>NUCLEOTIDE SEQUENCE</scope>
    <source>
        <strain evidence="2">HKST-UBA01</strain>
    </source>
</reference>
<dbReference type="InterPro" id="IPR027417">
    <property type="entry name" value="P-loop_NTPase"/>
</dbReference>
<evidence type="ECO:0000259" key="1">
    <source>
        <dbReference type="Pfam" id="PF00006"/>
    </source>
</evidence>
<dbReference type="GO" id="GO:0003723">
    <property type="term" value="F:RNA binding"/>
    <property type="evidence" value="ECO:0007669"/>
    <property type="project" value="InterPro"/>
</dbReference>
<dbReference type="GO" id="GO:0005524">
    <property type="term" value="F:ATP binding"/>
    <property type="evidence" value="ECO:0007669"/>
    <property type="project" value="InterPro"/>
</dbReference>
<dbReference type="Gene3D" id="3.40.50.300">
    <property type="entry name" value="P-loop containing nucleotide triphosphate hydrolases"/>
    <property type="match status" value="1"/>
</dbReference>
<dbReference type="EMBL" id="JAGQHR010000556">
    <property type="protein sequence ID" value="MCA9729047.1"/>
    <property type="molecule type" value="Genomic_DNA"/>
</dbReference>
<dbReference type="Pfam" id="PF00006">
    <property type="entry name" value="ATP-synt_ab"/>
    <property type="match status" value="1"/>
</dbReference>
<dbReference type="InterPro" id="IPR004665">
    <property type="entry name" value="Term_rho"/>
</dbReference>
<protein>
    <submittedName>
        <fullName evidence="2">Transcription termination factor Rho</fullName>
    </submittedName>
</protein>
<dbReference type="AlphaFoldDB" id="A0A956M1U7"/>
<dbReference type="Proteomes" id="UP000697710">
    <property type="component" value="Unassembled WGS sequence"/>
</dbReference>
<reference evidence="2" key="2">
    <citation type="journal article" date="2021" name="Microbiome">
        <title>Successional dynamics and alternative stable states in a saline activated sludge microbial community over 9 years.</title>
        <authorList>
            <person name="Wang Y."/>
            <person name="Ye J."/>
            <person name="Ju F."/>
            <person name="Liu L."/>
            <person name="Boyd J.A."/>
            <person name="Deng Y."/>
            <person name="Parks D.H."/>
            <person name="Jiang X."/>
            <person name="Yin X."/>
            <person name="Woodcroft B.J."/>
            <person name="Tyson G.W."/>
            <person name="Hugenholtz P."/>
            <person name="Polz M.F."/>
            <person name="Zhang T."/>
        </authorList>
    </citation>
    <scope>NUCLEOTIDE SEQUENCE</scope>
    <source>
        <strain evidence="2">HKST-UBA01</strain>
    </source>
</reference>
<dbReference type="GO" id="GO:0006353">
    <property type="term" value="P:DNA-templated transcription termination"/>
    <property type="evidence" value="ECO:0007669"/>
    <property type="project" value="InterPro"/>
</dbReference>
<evidence type="ECO:0000313" key="2">
    <source>
        <dbReference type="EMBL" id="MCA9729047.1"/>
    </source>
</evidence>
<evidence type="ECO:0000313" key="3">
    <source>
        <dbReference type="Proteomes" id="UP000697710"/>
    </source>
</evidence>
<proteinExistence type="predicted"/>
<accession>A0A956M1U7</accession>
<name>A0A956M1U7_UNCEI</name>
<feature type="domain" description="ATPase F1/V1/A1 complex alpha/beta subunit nucleotide-binding" evidence="1">
    <location>
        <begin position="25"/>
        <end position="129"/>
    </location>
</feature>
<dbReference type="PANTHER" id="PTHR46425:SF1">
    <property type="entry name" value="TRANSCRIPTION TERMINATION FACTOR RHO"/>
    <property type="match status" value="1"/>
</dbReference>